<dbReference type="Gene3D" id="3.40.50.1220">
    <property type="entry name" value="TPP-binding domain"/>
    <property type="match status" value="1"/>
</dbReference>
<dbReference type="Pfam" id="PF02776">
    <property type="entry name" value="TPP_enzyme_N"/>
    <property type="match status" value="1"/>
</dbReference>
<feature type="domain" description="Thiamine pyrophosphate enzyme TPP-binding" evidence="7">
    <location>
        <begin position="465"/>
        <end position="617"/>
    </location>
</feature>
<organism evidence="9 10">
    <name type="scientific">Methylobacterium mesophilicum SR1.6/6</name>
    <dbReference type="NCBI Taxonomy" id="908290"/>
    <lineage>
        <taxon>Bacteria</taxon>
        <taxon>Pseudomonadati</taxon>
        <taxon>Pseudomonadota</taxon>
        <taxon>Alphaproteobacteria</taxon>
        <taxon>Hyphomicrobiales</taxon>
        <taxon>Methylobacteriaceae</taxon>
        <taxon>Methylobacterium</taxon>
    </lineage>
</organism>
<feature type="domain" description="Thiamine pyrophosphate enzyme N-terminal TPP-binding" evidence="8">
    <location>
        <begin position="70"/>
        <end position="178"/>
    </location>
</feature>
<evidence type="ECO:0000313" key="10">
    <source>
        <dbReference type="Proteomes" id="UP000012488"/>
    </source>
</evidence>
<evidence type="ECO:0000259" key="7">
    <source>
        <dbReference type="Pfam" id="PF02775"/>
    </source>
</evidence>
<reference evidence="9 10" key="2">
    <citation type="journal article" date="2013" name="Genome Announc.">
        <title>Draft Genome Sequence of Methylobacterium mesophilicum Strain SR1.6/6, Isolated from Citrus sinensis.</title>
        <authorList>
            <person name="Marinho Almeida D."/>
            <person name="Dini-Andreote F."/>
            <person name="Camargo Neves A.A."/>
            <person name="Juca Ramos R.T."/>
            <person name="Andreote F.D."/>
            <person name="Carneiro A.R."/>
            <person name="Oliveira de Souza Lima A."/>
            <person name="Caracciolo Gomes de Sa P.H."/>
            <person name="Ribeiro Barbosa M.S."/>
            <person name="Araujo W.L."/>
            <person name="Silva A."/>
        </authorList>
    </citation>
    <scope>NUCLEOTIDE SEQUENCE [LARGE SCALE GENOMIC DNA]</scope>
    <source>
        <strain evidence="9 10">SR1.6/6</strain>
    </source>
</reference>
<keyword evidence="3 4" id="KW-0786">Thiamine pyrophosphate</keyword>
<dbReference type="GO" id="GO:0009099">
    <property type="term" value="P:L-valine biosynthetic process"/>
    <property type="evidence" value="ECO:0007669"/>
    <property type="project" value="TreeGrafter"/>
</dbReference>
<dbReference type="SUPFAM" id="SSF52467">
    <property type="entry name" value="DHS-like NAD/FAD-binding domain"/>
    <property type="match status" value="1"/>
</dbReference>
<dbReference type="InterPro" id="IPR012000">
    <property type="entry name" value="Thiamin_PyroP_enz_cen_dom"/>
</dbReference>
<dbReference type="Pfam" id="PF00205">
    <property type="entry name" value="TPP_enzyme_M"/>
    <property type="match status" value="1"/>
</dbReference>
<dbReference type="InterPro" id="IPR045229">
    <property type="entry name" value="TPP_enz"/>
</dbReference>
<proteinExistence type="inferred from homology"/>
<dbReference type="GO" id="GO:0030976">
    <property type="term" value="F:thiamine pyrophosphate binding"/>
    <property type="evidence" value="ECO:0007669"/>
    <property type="project" value="InterPro"/>
</dbReference>
<keyword evidence="5" id="KW-0732">Signal</keyword>
<dbReference type="InterPro" id="IPR006311">
    <property type="entry name" value="TAT_signal"/>
</dbReference>
<dbReference type="Pfam" id="PF02775">
    <property type="entry name" value="TPP_enzyme_C"/>
    <property type="match status" value="1"/>
</dbReference>
<gene>
    <name evidence="9" type="ORF">MMSR116_04335</name>
</gene>
<evidence type="ECO:0000259" key="6">
    <source>
        <dbReference type="Pfam" id="PF00205"/>
    </source>
</evidence>
<dbReference type="InterPro" id="IPR019546">
    <property type="entry name" value="TAT_signal_bac_arc"/>
</dbReference>
<dbReference type="GO" id="GO:0005948">
    <property type="term" value="C:acetolactate synthase complex"/>
    <property type="evidence" value="ECO:0007669"/>
    <property type="project" value="TreeGrafter"/>
</dbReference>
<feature type="signal peptide" evidence="5">
    <location>
        <begin position="1"/>
        <end position="36"/>
    </location>
</feature>
<evidence type="ECO:0000259" key="8">
    <source>
        <dbReference type="Pfam" id="PF02776"/>
    </source>
</evidence>
<dbReference type="GO" id="GO:0009097">
    <property type="term" value="P:isoleucine biosynthetic process"/>
    <property type="evidence" value="ECO:0007669"/>
    <property type="project" value="TreeGrafter"/>
</dbReference>
<dbReference type="Gene3D" id="3.40.50.970">
    <property type="match status" value="2"/>
</dbReference>
<reference evidence="9 10" key="1">
    <citation type="journal article" date="2012" name="Genet. Mol. Biol.">
        <title>Analysis of 16S rRNA and mxaF genes revealing insights into Methylobacterium niche-specific plant association.</title>
        <authorList>
            <person name="Dourado M.N."/>
            <person name="Andreote F.D."/>
            <person name="Dini-Andreote F."/>
            <person name="Conti R."/>
            <person name="Araujo J.M."/>
            <person name="Araujo W.L."/>
        </authorList>
    </citation>
    <scope>NUCLEOTIDE SEQUENCE [LARGE SCALE GENOMIC DNA]</scope>
    <source>
        <strain evidence="9 10">SR1.6/6</strain>
    </source>
</reference>
<dbReference type="InterPro" id="IPR029061">
    <property type="entry name" value="THDP-binding"/>
</dbReference>
<accession>A0A6B9FEJ0</accession>
<dbReference type="AlphaFoldDB" id="A0A6B9FEJ0"/>
<dbReference type="GO" id="GO:0050660">
    <property type="term" value="F:flavin adenine dinucleotide binding"/>
    <property type="evidence" value="ECO:0007669"/>
    <property type="project" value="TreeGrafter"/>
</dbReference>
<dbReference type="PANTHER" id="PTHR18968:SF166">
    <property type="entry name" value="2-HYDROXYACYL-COA LYASE 2"/>
    <property type="match status" value="1"/>
</dbReference>
<dbReference type="PROSITE" id="PS51318">
    <property type="entry name" value="TAT"/>
    <property type="match status" value="1"/>
</dbReference>
<comment type="cofactor">
    <cofactor evidence="1">
        <name>thiamine diphosphate</name>
        <dbReference type="ChEBI" id="CHEBI:58937"/>
    </cofactor>
</comment>
<dbReference type="EMBL" id="CP043538">
    <property type="protein sequence ID" value="QGY01217.1"/>
    <property type="molecule type" value="Genomic_DNA"/>
</dbReference>
<dbReference type="InterPro" id="IPR029035">
    <property type="entry name" value="DHS-like_NAD/FAD-binding_dom"/>
</dbReference>
<dbReference type="CDD" id="cd07035">
    <property type="entry name" value="TPP_PYR_POX_like"/>
    <property type="match status" value="1"/>
</dbReference>
<evidence type="ECO:0000313" key="9">
    <source>
        <dbReference type="EMBL" id="QGY01217.1"/>
    </source>
</evidence>
<sequence length="646" mass="69470">MMNQDPASVSSRRSFLRAAAVGAGAAAATAVSQADAATQQNGLPATPEPKVPDAVASRASAPLPNIDFPMTGADVFARTCKAEGLAALFCCPGNYEVIHAIADQGIPAYSGRNEGAMASAADAFIRVTGEVAACSGTEGPGFTNMIGAIAAANSCRTPMLVLASNRDLRGEDSEQGIQMLYQQPLTEGIKKYGKRLILPSRVHEYAAYAFRQLRTGIPGPVHLDFPKEVAVARFRTARDIAYNVEKDRYRTESRPGPAAADIRKAVALIQQAQRPIIVSSTGVFYSRAWDALRAFAEQAQIPVVESGPVRGQFPDNHPLTASDAPSALPSADLVLLVGQYCMPTVGEYAFGPDAKYIRIEPEGGDIGRNLPIDLGIVSDERLALEALAEACPKLAHDPWLNEIATARKAFLAENDRYYGLGRGYTDAVHPAVIGKELADFLYRGDLPPDQTTVVSGGYGIARYTRRWLQANRAGQICNGAYQYGAIGPDVGYAVGVAAAVQSGIGPQAAHKGHPIVCITGDAGFGFTGMEVETLAKYRMPVVIIVYNNNSWGTWYPARNEANRAPLHLFQENLRYDRVAEGLGGHGEYVCTPEAFRPALERAWKVAETESRPTVINCQAKKDFWVKEAYEPGFLGKVEPGVMAYYH</sequence>
<dbReference type="KEGG" id="mmes:MMSR116_04335"/>
<evidence type="ECO:0000256" key="2">
    <source>
        <dbReference type="ARBA" id="ARBA00007812"/>
    </source>
</evidence>
<feature type="domain" description="Thiamine pyrophosphate enzyme central" evidence="6">
    <location>
        <begin position="262"/>
        <end position="387"/>
    </location>
</feature>
<evidence type="ECO:0000256" key="1">
    <source>
        <dbReference type="ARBA" id="ARBA00001964"/>
    </source>
</evidence>
<evidence type="ECO:0000256" key="3">
    <source>
        <dbReference type="ARBA" id="ARBA00023052"/>
    </source>
</evidence>
<comment type="similarity">
    <text evidence="2 4">Belongs to the TPP enzyme family.</text>
</comment>
<dbReference type="GO" id="GO:0003984">
    <property type="term" value="F:acetolactate synthase activity"/>
    <property type="evidence" value="ECO:0007669"/>
    <property type="project" value="TreeGrafter"/>
</dbReference>
<evidence type="ECO:0000256" key="5">
    <source>
        <dbReference type="SAM" id="SignalP"/>
    </source>
</evidence>
<dbReference type="InterPro" id="IPR011766">
    <property type="entry name" value="TPP_enzyme_TPP-bd"/>
</dbReference>
<dbReference type="InterPro" id="IPR012001">
    <property type="entry name" value="Thiamin_PyroP_enz_TPP-bd_dom"/>
</dbReference>
<dbReference type="GO" id="GO:0000287">
    <property type="term" value="F:magnesium ion binding"/>
    <property type="evidence" value="ECO:0007669"/>
    <property type="project" value="InterPro"/>
</dbReference>
<dbReference type="NCBIfam" id="TIGR01409">
    <property type="entry name" value="TAT_signal_seq"/>
    <property type="match status" value="1"/>
</dbReference>
<dbReference type="PANTHER" id="PTHR18968">
    <property type="entry name" value="THIAMINE PYROPHOSPHATE ENZYMES"/>
    <property type="match status" value="1"/>
</dbReference>
<feature type="chain" id="PRO_5025550594" evidence="5">
    <location>
        <begin position="37"/>
        <end position="646"/>
    </location>
</feature>
<dbReference type="Proteomes" id="UP000012488">
    <property type="component" value="Chromosome"/>
</dbReference>
<dbReference type="SUPFAM" id="SSF52518">
    <property type="entry name" value="Thiamin diphosphate-binding fold (THDP-binding)"/>
    <property type="match status" value="2"/>
</dbReference>
<name>A0A6B9FEJ0_9HYPH</name>
<evidence type="ECO:0000256" key="4">
    <source>
        <dbReference type="RuleBase" id="RU362132"/>
    </source>
</evidence>
<protein>
    <submittedName>
        <fullName evidence="9">Thiamine pyrophosphate-binding protein</fullName>
    </submittedName>
</protein>